<keyword evidence="7" id="KW-0966">Cell projection</keyword>
<evidence type="ECO:0000256" key="4">
    <source>
        <dbReference type="ARBA" id="ARBA00022729"/>
    </source>
</evidence>
<dbReference type="PANTHER" id="PTHR30381">
    <property type="entry name" value="FLAGELLAR P-RING PERIPLASMIC PROTEIN FLGI"/>
    <property type="match status" value="1"/>
</dbReference>
<comment type="similarity">
    <text evidence="3 6">Belongs to the FlgI family.</text>
</comment>
<dbReference type="PANTHER" id="PTHR30381:SF0">
    <property type="entry name" value="FLAGELLAR P-RING PROTEIN"/>
    <property type="match status" value="1"/>
</dbReference>
<keyword evidence="7" id="KW-0282">Flagellum</keyword>
<dbReference type="PRINTS" id="PR01010">
    <property type="entry name" value="FLGPRINGFLGI"/>
</dbReference>
<sequence>MQLSLSKIVQPFFTICLVLAFVLFVNAAEAARIKDIASVQGVRSNQLVGYGLVVGLPGTGEKSSKFTEQAFATMLRNFGINIPQGQSLNIKNVAPVAITAELKAFTKRGQKIDITVSAIGEAKSLRGGELLQTFLKGVDGKVYALAQGSLVVGGLGAEGADGSKVVINTPTVGRISNGAIVEREVISPFSQGDTITFNLHESDFTTAKIMADTINNLVGPNTASLLDATSVSVLAPRNISQRVSYLSTLENLEFEPARASAKIIVNSRTGTIVIGQDVRLLPTAITHGGISVTISENKTVSQPNAFANGNTEVVDNSIINITQEDSRMFQFDPGINLNDLVRAVNEVGLAPGDLMAILEALKQAGALQGELIII</sequence>
<evidence type="ECO:0000256" key="1">
    <source>
        <dbReference type="ARBA" id="ARBA00002591"/>
    </source>
</evidence>
<comment type="caution">
    <text evidence="7">The sequence shown here is derived from an EMBL/GenBank/DDBJ whole genome shotgun (WGS) entry which is preliminary data.</text>
</comment>
<evidence type="ECO:0000256" key="5">
    <source>
        <dbReference type="ARBA" id="ARBA00023143"/>
    </source>
</evidence>
<keyword evidence="4" id="KW-0732">Signal</keyword>
<organism evidence="7 8">
    <name type="scientific">Psychromonas arctica</name>
    <dbReference type="NCBI Taxonomy" id="168275"/>
    <lineage>
        <taxon>Bacteria</taxon>
        <taxon>Pseudomonadati</taxon>
        <taxon>Pseudomonadota</taxon>
        <taxon>Gammaproteobacteria</taxon>
        <taxon>Alteromonadales</taxon>
        <taxon>Psychromonadaceae</taxon>
        <taxon>Psychromonas</taxon>
    </lineage>
</organism>
<evidence type="ECO:0000313" key="8">
    <source>
        <dbReference type="Proteomes" id="UP001366060"/>
    </source>
</evidence>
<accession>A0ABU9HE12</accession>
<reference evidence="7 8" key="1">
    <citation type="submission" date="2024-02" db="EMBL/GenBank/DDBJ databases">
        <title>Bacteria isolated from the canopy kelp, Nereocystis luetkeana.</title>
        <authorList>
            <person name="Pfister C.A."/>
            <person name="Younker I.T."/>
            <person name="Light S.H."/>
        </authorList>
    </citation>
    <scope>NUCLEOTIDE SEQUENCE [LARGE SCALE GENOMIC DNA]</scope>
    <source>
        <strain evidence="7 8">TI.2.07</strain>
    </source>
</reference>
<dbReference type="Pfam" id="PF02119">
    <property type="entry name" value="FlgI"/>
    <property type="match status" value="1"/>
</dbReference>
<dbReference type="RefSeq" id="WP_341628634.1">
    <property type="nucleotide sequence ID" value="NZ_JBAKBA010000034.1"/>
</dbReference>
<evidence type="ECO:0000313" key="7">
    <source>
        <dbReference type="EMBL" id="MEL0660153.1"/>
    </source>
</evidence>
<keyword evidence="7" id="KW-0969">Cilium</keyword>
<evidence type="ECO:0000256" key="2">
    <source>
        <dbReference type="ARBA" id="ARBA00004117"/>
    </source>
</evidence>
<keyword evidence="5 6" id="KW-0975">Bacterial flagellum</keyword>
<dbReference type="NCBIfam" id="NF003676">
    <property type="entry name" value="PRK05303.1"/>
    <property type="match status" value="1"/>
</dbReference>
<dbReference type="InterPro" id="IPR001782">
    <property type="entry name" value="Flag_FlgI"/>
</dbReference>
<comment type="function">
    <text evidence="1 6">Assembles around the rod to form the L-ring and probably protects the motor/basal body from shearing forces during rotation.</text>
</comment>
<proteinExistence type="inferred from homology"/>
<comment type="subunit">
    <text evidence="6">The basal body constitutes a major portion of the flagellar organelle and consists of four rings (L,P,S, and M) mounted on a central rod.</text>
</comment>
<name>A0ABU9HE12_9GAMM</name>
<evidence type="ECO:0000256" key="3">
    <source>
        <dbReference type="ARBA" id="ARBA00008994"/>
    </source>
</evidence>
<dbReference type="EMBL" id="JBAKBA010000034">
    <property type="protein sequence ID" value="MEL0660153.1"/>
    <property type="molecule type" value="Genomic_DNA"/>
</dbReference>
<evidence type="ECO:0000256" key="6">
    <source>
        <dbReference type="HAMAP-Rule" id="MF_00416"/>
    </source>
</evidence>
<gene>
    <name evidence="6" type="primary">flgI</name>
    <name evidence="7" type="ORF">V6255_13505</name>
</gene>
<keyword evidence="8" id="KW-1185">Reference proteome</keyword>
<protein>
    <recommendedName>
        <fullName evidence="6">Flagellar P-ring protein</fullName>
    </recommendedName>
    <alternativeName>
        <fullName evidence="6">Basal body P-ring protein</fullName>
    </alternativeName>
</protein>
<comment type="subcellular location">
    <subcellularLocation>
        <location evidence="2 6">Bacterial flagellum basal body</location>
    </subcellularLocation>
</comment>
<dbReference type="HAMAP" id="MF_00416">
    <property type="entry name" value="FlgI"/>
    <property type="match status" value="1"/>
</dbReference>
<dbReference type="Proteomes" id="UP001366060">
    <property type="component" value="Unassembled WGS sequence"/>
</dbReference>